<evidence type="ECO:0000256" key="5">
    <source>
        <dbReference type="ARBA" id="ARBA00022946"/>
    </source>
</evidence>
<protein>
    <recommendedName>
        <fullName evidence="7">D-lactate dehydrogenase (cytochrome)</fullName>
        <ecNumber evidence="7">1.1.2.4</ecNumber>
    </recommendedName>
</protein>
<dbReference type="InterPro" id="IPR006094">
    <property type="entry name" value="Oxid_FAD_bind_N"/>
</dbReference>
<gene>
    <name evidence="9" type="ORF">GRI72_11595</name>
</gene>
<dbReference type="InterPro" id="IPR016164">
    <property type="entry name" value="FAD-linked_Oxase-like_C"/>
</dbReference>
<comment type="cofactor">
    <cofactor evidence="1">
        <name>FAD</name>
        <dbReference type="ChEBI" id="CHEBI:57692"/>
    </cofactor>
</comment>
<dbReference type="EMBL" id="WTYO01000005">
    <property type="protein sequence ID" value="MXO69464.1"/>
    <property type="molecule type" value="Genomic_DNA"/>
</dbReference>
<dbReference type="Proteomes" id="UP000444401">
    <property type="component" value="Unassembled WGS sequence"/>
</dbReference>
<evidence type="ECO:0000256" key="4">
    <source>
        <dbReference type="ARBA" id="ARBA00022827"/>
    </source>
</evidence>
<evidence type="ECO:0000256" key="3">
    <source>
        <dbReference type="ARBA" id="ARBA00022630"/>
    </source>
</evidence>
<dbReference type="Gene3D" id="3.30.465.10">
    <property type="match status" value="1"/>
</dbReference>
<evidence type="ECO:0000256" key="1">
    <source>
        <dbReference type="ARBA" id="ARBA00001974"/>
    </source>
</evidence>
<feature type="domain" description="FAD-binding PCMH-type" evidence="8">
    <location>
        <begin position="36"/>
        <end position="215"/>
    </location>
</feature>
<evidence type="ECO:0000259" key="8">
    <source>
        <dbReference type="PROSITE" id="PS51387"/>
    </source>
</evidence>
<keyword evidence="5" id="KW-0809">Transit peptide</keyword>
<evidence type="ECO:0000256" key="7">
    <source>
        <dbReference type="ARBA" id="ARBA00038897"/>
    </source>
</evidence>
<dbReference type="EC" id="1.1.2.4" evidence="7"/>
<organism evidence="9 10">
    <name type="scientific">Pelagerythrobacter marinus</name>
    <dbReference type="NCBI Taxonomy" id="538382"/>
    <lineage>
        <taxon>Bacteria</taxon>
        <taxon>Pseudomonadati</taxon>
        <taxon>Pseudomonadota</taxon>
        <taxon>Alphaproteobacteria</taxon>
        <taxon>Sphingomonadales</taxon>
        <taxon>Erythrobacteraceae</taxon>
        <taxon>Pelagerythrobacter</taxon>
    </lineage>
</organism>
<dbReference type="PROSITE" id="PS51387">
    <property type="entry name" value="FAD_PCMH"/>
    <property type="match status" value="1"/>
</dbReference>
<dbReference type="InterPro" id="IPR016166">
    <property type="entry name" value="FAD-bd_PCMH"/>
</dbReference>
<accession>A0ABW9UZX7</accession>
<dbReference type="PANTHER" id="PTHR11748:SF111">
    <property type="entry name" value="D-LACTATE DEHYDROGENASE, MITOCHONDRIAL-RELATED"/>
    <property type="match status" value="1"/>
</dbReference>
<dbReference type="Pfam" id="PF01565">
    <property type="entry name" value="FAD_binding_4"/>
    <property type="match status" value="1"/>
</dbReference>
<dbReference type="SUPFAM" id="SSF55103">
    <property type="entry name" value="FAD-linked oxidases, C-terminal domain"/>
    <property type="match status" value="1"/>
</dbReference>
<reference evidence="9 10" key="1">
    <citation type="submission" date="2019-12" db="EMBL/GenBank/DDBJ databases">
        <title>Genomic-based taxomic classification of the family Erythrobacteraceae.</title>
        <authorList>
            <person name="Xu L."/>
        </authorList>
    </citation>
    <scope>NUCLEOTIDE SEQUENCE [LARGE SCALE GENOMIC DNA]</scope>
    <source>
        <strain evidence="9 10">H32</strain>
    </source>
</reference>
<dbReference type="PANTHER" id="PTHR11748">
    <property type="entry name" value="D-LACTATE DEHYDROGENASE"/>
    <property type="match status" value="1"/>
</dbReference>
<evidence type="ECO:0000256" key="2">
    <source>
        <dbReference type="ARBA" id="ARBA00008000"/>
    </source>
</evidence>
<dbReference type="Pfam" id="PF02913">
    <property type="entry name" value="FAD-oxidase_C"/>
    <property type="match status" value="1"/>
</dbReference>
<dbReference type="InterPro" id="IPR036318">
    <property type="entry name" value="FAD-bd_PCMH-like_sf"/>
</dbReference>
<keyword evidence="6" id="KW-0560">Oxidoreductase</keyword>
<evidence type="ECO:0000256" key="6">
    <source>
        <dbReference type="ARBA" id="ARBA00023002"/>
    </source>
</evidence>
<evidence type="ECO:0000313" key="10">
    <source>
        <dbReference type="Proteomes" id="UP000444401"/>
    </source>
</evidence>
<dbReference type="RefSeq" id="WP_160734083.1">
    <property type="nucleotide sequence ID" value="NZ_WTYO01000005.1"/>
</dbReference>
<comment type="caution">
    <text evidence="9">The sequence shown here is derived from an EMBL/GenBank/DDBJ whole genome shotgun (WGS) entry which is preliminary data.</text>
</comment>
<comment type="similarity">
    <text evidence="2">Belongs to the FAD-binding oxidoreductase/transferase type 4 family.</text>
</comment>
<proteinExistence type="inferred from homology"/>
<name>A0ABW9UZX7_9SPHN</name>
<keyword evidence="10" id="KW-1185">Reference proteome</keyword>
<sequence>MRPDGILESLSAAVGPEGLITDPAECDFYAQDVYSKGPPPLAVIRPADKEALARAVGAATAAGVAIIPRGGGMSYTGGYVAPKAGALIVDLGRMNRVLDINPTDMTATVEAGCTWEDLRLALKPHRLRALAWGTLSGIKATVGGGMSQNGVFWGARDGVVVDGALRFEVVLANGRIVSTGSDFFRPFGPDITGLFAADTGAFGIKATVTLQLVREGAAFAYGSYAFDTADGFFKAMSGVAREGLASESFGFDPFLQAQRMKRESLAKDAKSLVNMMKAQGSAWKALKEGAKVVAAGRSFLDDAGFSLHLICEGRNEPAVAADLAEIERIVADAGGRVVENSIPKILRANPFPPVNSMVGPAGERWVPVHGFLPHSRLLEGWNRIQALFEANAAEMERLGVGAGAMLAAVSRSACLIEPVFFWPDNLEELHRRSIEPDHLAKLEQFPANEESRALVAHLRGGLIETFRGLGATHLQIARTYPLQEALDSSAWAILRTLKDAVDPDNLMNPGSLGL</sequence>
<keyword evidence="4" id="KW-0274">FAD</keyword>
<dbReference type="InterPro" id="IPR004113">
    <property type="entry name" value="FAD-bd_oxidored_4_C"/>
</dbReference>
<keyword evidence="3" id="KW-0285">Flavoprotein</keyword>
<dbReference type="SUPFAM" id="SSF56176">
    <property type="entry name" value="FAD-binding/transporter-associated domain-like"/>
    <property type="match status" value="1"/>
</dbReference>
<dbReference type="InterPro" id="IPR016169">
    <property type="entry name" value="FAD-bd_PCMH_sub2"/>
</dbReference>
<evidence type="ECO:0000313" key="9">
    <source>
        <dbReference type="EMBL" id="MXO69464.1"/>
    </source>
</evidence>